<accession>A0A4R5UVS6</accession>
<feature type="domain" description="Formyl transferase N-terminal" evidence="1">
    <location>
        <begin position="91"/>
        <end position="184"/>
    </location>
</feature>
<dbReference type="Pfam" id="PF00551">
    <property type="entry name" value="Formyl_trans_N"/>
    <property type="match status" value="1"/>
</dbReference>
<organism evidence="3 4">
    <name type="scientific">Algoriphagus formosus</name>
    <dbReference type="NCBI Taxonomy" id="2007308"/>
    <lineage>
        <taxon>Bacteria</taxon>
        <taxon>Pseudomonadati</taxon>
        <taxon>Bacteroidota</taxon>
        <taxon>Cytophagia</taxon>
        <taxon>Cytophagales</taxon>
        <taxon>Cyclobacteriaceae</taxon>
        <taxon>Algoriphagus</taxon>
    </lineage>
</organism>
<dbReference type="InterPro" id="IPR023296">
    <property type="entry name" value="Glyco_hydro_beta-prop_sf"/>
</dbReference>
<dbReference type="EMBL" id="SMUW01000035">
    <property type="protein sequence ID" value="TDK43329.1"/>
    <property type="molecule type" value="Genomic_DNA"/>
</dbReference>
<dbReference type="SUPFAM" id="SSF53328">
    <property type="entry name" value="Formyltransferase"/>
    <property type="match status" value="1"/>
</dbReference>
<evidence type="ECO:0000259" key="1">
    <source>
        <dbReference type="Pfam" id="PF00551"/>
    </source>
</evidence>
<evidence type="ECO:0000313" key="3">
    <source>
        <dbReference type="EMBL" id="TDK43329.1"/>
    </source>
</evidence>
<dbReference type="InterPro" id="IPR036477">
    <property type="entry name" value="Formyl_transf_N_sf"/>
</dbReference>
<evidence type="ECO:0000259" key="2">
    <source>
        <dbReference type="Pfam" id="PF24793"/>
    </source>
</evidence>
<dbReference type="AlphaFoldDB" id="A0A4R5UVS6"/>
<keyword evidence="4" id="KW-1185">Reference proteome</keyword>
<feature type="domain" description="Glucosamine inositolphosphorylceramide transferase 1 N-terminal" evidence="2">
    <location>
        <begin position="302"/>
        <end position="512"/>
    </location>
</feature>
<name>A0A4R5UVS6_9BACT</name>
<sequence>MIRIVLLLDSLDVSAWVWEAVFKVSKAPNSKLVLAVINQTPKPSGKKSPFLYRLYRWADRKLFLKQPDSFSKKNLTSIPHWEVPEFHVKPIQKKYSDYLDSETIEQIQSYQPDLILRFGFRILRGKILKLTRFGVWSYHHGDIEAYRGGPPCFWEVIRQEETTGVVLQQLTDKLDDGQVLYQSCSQTDPLSVQRNANKIFWLSASFMARVLKQIEVMGEEKWKKTISENHKPDPRHSPILTPPDTGEMLGEWINLWGRNFARKIKEVFRKPHWEITYASKVKIREELPAFQVISNSENKLKKGGFRADPFPLEKDGETWVFYEEFDPDLKKGKLGVGKWMGSQLVQNCIILEESHHLSYPFVWEDKEQVFLIAESGEAGKIFRYRAKKFPYKWEKLGVFFEGEGYDPTLFRHKDRYWLFLNQKPLPRTSPFVELYAYWTWDLENPQWTPHTLNPIVSDVRSSRPAGKIFSEGDRLFRPAQDSGKRYGYRIKIQEILCLSETEYSEMTVQIISPDESMGSLGTHTFNFTQDWIFSDSYSRK</sequence>
<dbReference type="InterPro" id="IPR056442">
    <property type="entry name" value="GINT1_N"/>
</dbReference>
<protein>
    <submittedName>
        <fullName evidence="3">Uncharacterized protein</fullName>
    </submittedName>
</protein>
<comment type="caution">
    <text evidence="3">The sequence shown here is derived from an EMBL/GenBank/DDBJ whole genome shotgun (WGS) entry which is preliminary data.</text>
</comment>
<proteinExistence type="predicted"/>
<dbReference type="Proteomes" id="UP000295438">
    <property type="component" value="Unassembled WGS sequence"/>
</dbReference>
<dbReference type="SUPFAM" id="SSF75005">
    <property type="entry name" value="Arabinanase/levansucrase/invertase"/>
    <property type="match status" value="1"/>
</dbReference>
<dbReference type="Gene3D" id="2.115.10.20">
    <property type="entry name" value="Glycosyl hydrolase domain, family 43"/>
    <property type="match status" value="1"/>
</dbReference>
<evidence type="ECO:0000313" key="4">
    <source>
        <dbReference type="Proteomes" id="UP000295438"/>
    </source>
</evidence>
<dbReference type="InterPro" id="IPR002376">
    <property type="entry name" value="Formyl_transf_N"/>
</dbReference>
<gene>
    <name evidence="3" type="ORF">E1898_12010</name>
</gene>
<dbReference type="RefSeq" id="WP_133391045.1">
    <property type="nucleotide sequence ID" value="NZ_SMUW01000035.1"/>
</dbReference>
<dbReference type="Pfam" id="PF24793">
    <property type="entry name" value="GINT1_N"/>
    <property type="match status" value="1"/>
</dbReference>
<dbReference type="Gene3D" id="3.40.50.170">
    <property type="entry name" value="Formyl transferase, N-terminal domain"/>
    <property type="match status" value="1"/>
</dbReference>
<reference evidence="3 4" key="1">
    <citation type="submission" date="2019-03" db="EMBL/GenBank/DDBJ databases">
        <title>Algoriphagus aquimaris sp. nov., isolated form marine sediment in Pohang, Korea.</title>
        <authorList>
            <person name="Kim J."/>
            <person name="Yoon S.-H."/>
            <person name="Lee S.-S."/>
        </authorList>
    </citation>
    <scope>NUCLEOTIDE SEQUENCE [LARGE SCALE GENOMIC DNA]</scope>
    <source>
        <strain evidence="3 4">F21</strain>
    </source>
</reference>